<dbReference type="EMBL" id="JAVFWL010000001">
    <property type="protein sequence ID" value="KAK6731875.1"/>
    <property type="molecule type" value="Genomic_DNA"/>
</dbReference>
<sequence length="284" mass="31636">MMVLVKITAEQGNQTSSLSPIANLLMGTFGVWSAYGAVGRTIRIAFFVSSILIIAYSIACIVYGSWLAASRGQYAELLSPSLYVDVARILLVVSIITVVNQLISMYSVYKELRFYVYASAVASLIIFIMLFIGGIMGLVFRSQLTTQIPLRLKMLTSLRELYGTPDMEQVTDAWDQLQSNFKCCGVDGNDTLVIWRTSKWYMHQRVPKPVLPASCCVPGKVDECRSGNLQNPDTTTTYTNTCYMPLRTDLLYVVHVAAWMSIAASVLQLIPAIFSSWYAKLIKK</sequence>
<dbReference type="Pfam" id="PF00335">
    <property type="entry name" value="Tetraspanin"/>
    <property type="match status" value="1"/>
</dbReference>
<evidence type="ECO:0000256" key="1">
    <source>
        <dbReference type="ARBA" id="ARBA00004141"/>
    </source>
</evidence>
<dbReference type="InterPro" id="IPR008952">
    <property type="entry name" value="Tetraspanin_EC2_sf"/>
</dbReference>
<evidence type="ECO:0000256" key="5">
    <source>
        <dbReference type="SAM" id="Phobius"/>
    </source>
</evidence>
<dbReference type="InterPro" id="IPR018499">
    <property type="entry name" value="Tetraspanin/Peripherin"/>
</dbReference>
<dbReference type="Gene3D" id="1.10.1450.10">
    <property type="entry name" value="Tetraspanin"/>
    <property type="match status" value="1"/>
</dbReference>
<keyword evidence="7" id="KW-1185">Reference proteome</keyword>
<keyword evidence="3 5" id="KW-1133">Transmembrane helix</keyword>
<dbReference type="PANTHER" id="PTHR19282">
    <property type="entry name" value="TETRASPANIN"/>
    <property type="match status" value="1"/>
</dbReference>
<gene>
    <name evidence="6" type="primary">Necator_chrI.g4125</name>
    <name evidence="6" type="ORF">RB195_007996</name>
</gene>
<keyword evidence="2 5" id="KW-0812">Transmembrane</keyword>
<evidence type="ECO:0008006" key="8">
    <source>
        <dbReference type="Google" id="ProtNLM"/>
    </source>
</evidence>
<organism evidence="6 7">
    <name type="scientific">Necator americanus</name>
    <name type="common">Human hookworm</name>
    <dbReference type="NCBI Taxonomy" id="51031"/>
    <lineage>
        <taxon>Eukaryota</taxon>
        <taxon>Metazoa</taxon>
        <taxon>Ecdysozoa</taxon>
        <taxon>Nematoda</taxon>
        <taxon>Chromadorea</taxon>
        <taxon>Rhabditida</taxon>
        <taxon>Rhabditina</taxon>
        <taxon>Rhabditomorpha</taxon>
        <taxon>Strongyloidea</taxon>
        <taxon>Ancylostomatidae</taxon>
        <taxon>Bunostominae</taxon>
        <taxon>Necator</taxon>
    </lineage>
</organism>
<feature type="transmembrane region" description="Helical" evidence="5">
    <location>
        <begin position="86"/>
        <end position="103"/>
    </location>
</feature>
<evidence type="ECO:0000313" key="6">
    <source>
        <dbReference type="EMBL" id="KAK6731875.1"/>
    </source>
</evidence>
<evidence type="ECO:0000313" key="7">
    <source>
        <dbReference type="Proteomes" id="UP001303046"/>
    </source>
</evidence>
<comment type="caution">
    <text evidence="6">The sequence shown here is derived from an EMBL/GenBank/DDBJ whole genome shotgun (WGS) entry which is preliminary data.</text>
</comment>
<feature type="transmembrane region" description="Helical" evidence="5">
    <location>
        <begin position="20"/>
        <end position="38"/>
    </location>
</feature>
<feature type="transmembrane region" description="Helical" evidence="5">
    <location>
        <begin position="45"/>
        <end position="66"/>
    </location>
</feature>
<dbReference type="SUPFAM" id="SSF48652">
    <property type="entry name" value="Tetraspanin"/>
    <property type="match status" value="1"/>
</dbReference>
<feature type="transmembrane region" description="Helical" evidence="5">
    <location>
        <begin position="250"/>
        <end position="274"/>
    </location>
</feature>
<proteinExistence type="predicted"/>
<evidence type="ECO:0000256" key="2">
    <source>
        <dbReference type="ARBA" id="ARBA00022692"/>
    </source>
</evidence>
<keyword evidence="4 5" id="KW-0472">Membrane</keyword>
<comment type="subcellular location">
    <subcellularLocation>
        <location evidence="1">Membrane</location>
        <topology evidence="1">Multi-pass membrane protein</topology>
    </subcellularLocation>
</comment>
<reference evidence="6 7" key="1">
    <citation type="submission" date="2023-08" db="EMBL/GenBank/DDBJ databases">
        <title>A Necator americanus chromosomal reference genome.</title>
        <authorList>
            <person name="Ilik V."/>
            <person name="Petrzelkova K.J."/>
            <person name="Pardy F."/>
            <person name="Fuh T."/>
            <person name="Niatou-Singa F.S."/>
            <person name="Gouil Q."/>
            <person name="Baker L."/>
            <person name="Ritchie M.E."/>
            <person name="Jex A.R."/>
            <person name="Gazzola D."/>
            <person name="Li H."/>
            <person name="Toshio Fujiwara R."/>
            <person name="Zhan B."/>
            <person name="Aroian R.V."/>
            <person name="Pafco B."/>
            <person name="Schwarz E.M."/>
        </authorList>
    </citation>
    <scope>NUCLEOTIDE SEQUENCE [LARGE SCALE GENOMIC DNA]</scope>
    <source>
        <strain evidence="6 7">Aroian</strain>
        <tissue evidence="6">Whole animal</tissue>
    </source>
</reference>
<dbReference type="PANTHER" id="PTHR19282:SF452">
    <property type="entry name" value="LD03691P"/>
    <property type="match status" value="1"/>
</dbReference>
<evidence type="ECO:0000256" key="3">
    <source>
        <dbReference type="ARBA" id="ARBA00022989"/>
    </source>
</evidence>
<accession>A0ABR1C125</accession>
<evidence type="ECO:0000256" key="4">
    <source>
        <dbReference type="ARBA" id="ARBA00023136"/>
    </source>
</evidence>
<dbReference type="Proteomes" id="UP001303046">
    <property type="component" value="Unassembled WGS sequence"/>
</dbReference>
<feature type="transmembrane region" description="Helical" evidence="5">
    <location>
        <begin position="115"/>
        <end position="140"/>
    </location>
</feature>
<name>A0ABR1C125_NECAM</name>
<protein>
    <recommendedName>
        <fullName evidence="8">Tetraspanin family protein</fullName>
    </recommendedName>
</protein>